<evidence type="ECO:0000256" key="2">
    <source>
        <dbReference type="SAM" id="Coils"/>
    </source>
</evidence>
<dbReference type="EMBL" id="JAPWTK010000129">
    <property type="protein sequence ID" value="KAJ8948845.1"/>
    <property type="molecule type" value="Genomic_DNA"/>
</dbReference>
<dbReference type="PANTHER" id="PTHR37984:SF15">
    <property type="entry name" value="INTEGRASE CATALYTIC DOMAIN-CONTAINING PROTEIN"/>
    <property type="match status" value="1"/>
</dbReference>
<dbReference type="PANTHER" id="PTHR37984">
    <property type="entry name" value="PROTEIN CBG26694"/>
    <property type="match status" value="1"/>
</dbReference>
<feature type="compositionally biased region" description="Polar residues" evidence="3">
    <location>
        <begin position="242"/>
        <end position="252"/>
    </location>
</feature>
<evidence type="ECO:0000256" key="3">
    <source>
        <dbReference type="SAM" id="MobiDB-lite"/>
    </source>
</evidence>
<feature type="coiled-coil region" evidence="2">
    <location>
        <begin position="431"/>
        <end position="458"/>
    </location>
</feature>
<keyword evidence="2" id="KW-0175">Coiled coil</keyword>
<dbReference type="PROSITE" id="PS00141">
    <property type="entry name" value="ASP_PROTEASE"/>
    <property type="match status" value="1"/>
</dbReference>
<dbReference type="AlphaFoldDB" id="A0AAV8YB40"/>
<protein>
    <recommendedName>
        <fullName evidence="1">RNA-directed DNA polymerase</fullName>
        <ecNumber evidence="1">2.7.7.49</ecNumber>
    </recommendedName>
</protein>
<comment type="caution">
    <text evidence="5">The sequence shown here is derived from an EMBL/GenBank/DDBJ whole genome shotgun (WGS) entry which is preliminary data.</text>
</comment>
<evidence type="ECO:0000256" key="1">
    <source>
        <dbReference type="ARBA" id="ARBA00012493"/>
    </source>
</evidence>
<feature type="domain" description="Integrase zinc-binding" evidence="4">
    <location>
        <begin position="510"/>
        <end position="563"/>
    </location>
</feature>
<evidence type="ECO:0000313" key="5">
    <source>
        <dbReference type="EMBL" id="KAJ8948845.1"/>
    </source>
</evidence>
<gene>
    <name evidence="5" type="ORF">NQ318_013497</name>
</gene>
<proteinExistence type="predicted"/>
<feature type="region of interest" description="Disordered" evidence="3">
    <location>
        <begin position="28"/>
        <end position="51"/>
    </location>
</feature>
<dbReference type="InterPro" id="IPR001969">
    <property type="entry name" value="Aspartic_peptidase_AS"/>
</dbReference>
<dbReference type="Gene3D" id="1.10.340.70">
    <property type="match status" value="1"/>
</dbReference>
<dbReference type="GO" id="GO:0004190">
    <property type="term" value="F:aspartic-type endopeptidase activity"/>
    <property type="evidence" value="ECO:0007669"/>
    <property type="project" value="InterPro"/>
</dbReference>
<keyword evidence="6" id="KW-1185">Reference proteome</keyword>
<dbReference type="Proteomes" id="UP001162162">
    <property type="component" value="Unassembled WGS sequence"/>
</dbReference>
<dbReference type="EC" id="2.7.7.49" evidence="1"/>
<dbReference type="InterPro" id="IPR041588">
    <property type="entry name" value="Integrase_H2C2"/>
</dbReference>
<feature type="compositionally biased region" description="Basic and acidic residues" evidence="3">
    <location>
        <begin position="28"/>
        <end position="38"/>
    </location>
</feature>
<organism evidence="5 6">
    <name type="scientific">Aromia moschata</name>
    <dbReference type="NCBI Taxonomy" id="1265417"/>
    <lineage>
        <taxon>Eukaryota</taxon>
        <taxon>Metazoa</taxon>
        <taxon>Ecdysozoa</taxon>
        <taxon>Arthropoda</taxon>
        <taxon>Hexapoda</taxon>
        <taxon>Insecta</taxon>
        <taxon>Pterygota</taxon>
        <taxon>Neoptera</taxon>
        <taxon>Endopterygota</taxon>
        <taxon>Coleoptera</taxon>
        <taxon>Polyphaga</taxon>
        <taxon>Cucujiformia</taxon>
        <taxon>Chrysomeloidea</taxon>
        <taxon>Cerambycidae</taxon>
        <taxon>Cerambycinae</taxon>
        <taxon>Callichromatini</taxon>
        <taxon>Aromia</taxon>
    </lineage>
</organism>
<reference evidence="5" key="1">
    <citation type="journal article" date="2023" name="Insect Mol. Biol.">
        <title>Genome sequencing provides insights into the evolution of gene families encoding plant cell wall-degrading enzymes in longhorned beetles.</title>
        <authorList>
            <person name="Shin N.R."/>
            <person name="Okamura Y."/>
            <person name="Kirsch R."/>
            <person name="Pauchet Y."/>
        </authorList>
    </citation>
    <scope>NUCLEOTIDE SEQUENCE</scope>
    <source>
        <strain evidence="5">AMC_N1</strain>
    </source>
</reference>
<name>A0AAV8YB40_9CUCU</name>
<evidence type="ECO:0000259" key="4">
    <source>
        <dbReference type="Pfam" id="PF17921"/>
    </source>
</evidence>
<dbReference type="FunFam" id="1.10.340.70:FF:000001">
    <property type="entry name" value="Retrovirus-related Pol polyprotein from transposon gypsy-like Protein"/>
    <property type="match status" value="1"/>
</dbReference>
<accession>A0AAV8YB40</accession>
<dbReference type="Pfam" id="PF17921">
    <property type="entry name" value="Integrase_H2C2"/>
    <property type="match status" value="1"/>
</dbReference>
<dbReference type="GO" id="GO:0006508">
    <property type="term" value="P:proteolysis"/>
    <property type="evidence" value="ECO:0007669"/>
    <property type="project" value="InterPro"/>
</dbReference>
<dbReference type="GO" id="GO:0003964">
    <property type="term" value="F:RNA-directed DNA polymerase activity"/>
    <property type="evidence" value="ECO:0007669"/>
    <property type="project" value="UniProtKB-EC"/>
</dbReference>
<evidence type="ECO:0000313" key="6">
    <source>
        <dbReference type="Proteomes" id="UP001162162"/>
    </source>
</evidence>
<feature type="region of interest" description="Disordered" evidence="3">
    <location>
        <begin position="221"/>
        <end position="258"/>
    </location>
</feature>
<dbReference type="InterPro" id="IPR050951">
    <property type="entry name" value="Retrovirus_Pol_polyprotein"/>
</dbReference>
<sequence>MEEQVQKLEGRLDEQVKTIKEDFNAQEEELKNEVDEKFQQQNKKKLGEPARGGAIKAEGISRPANVIPPQFDGKVSWGTYLRQFEAAATAKGIPIEQQQSFEHLKRHLEMRYGDRYMQHHFEADILRLVRLAYPTAPSEFLEQLSIPHFIDGLRDSETQQSLRLGRHRTLNDALSHALELEAAKVASRGHMKVRRVSAVDEAPGQDDVWEQLTEFIGKLRAASKSERGSTEPTASAPGKLSLANSTGRQLDVSSHHAPPEEIKLSRFQDPDSLTVDGTIFGSNFKMIVDTGSARIIVRPHVVGAWRIKNPSRQYVIVTASGQRLPVKGTLRIKDEEIVLSTPIQADTVGILAKEDVVLPPPQTETLVASRIDSDPCDGMVGVVEPSNPGLFSTELGVCEPVTIVRRLEELQGDYMKPDANVLPDCLQDILSRAKTRLNKEQTKQLEELLRENKEVFALKSSHCGRTNVVKHRIDTGSWAQWDSLAVEDGALVRNWENSEETEVKKQVLLPRSRVHEVLQEVHGGIGGGHLGTNKTPQKLRNRFYWANCRTDVEDWYRKCDTCAASIGPKKRSQGNMRQYNVGAPMFVNDHQDNSDKLIPPFLLAYRFAVHETPGKTPARIVFGKELRLPADLLFGHPTERHTDPDTYVGELE</sequence>